<feature type="transmembrane region" description="Helical" evidence="7">
    <location>
        <begin position="285"/>
        <end position="307"/>
    </location>
</feature>
<dbReference type="Pfam" id="PF19300">
    <property type="entry name" value="BPD_transp_1_N"/>
    <property type="match status" value="1"/>
</dbReference>
<evidence type="ECO:0000259" key="8">
    <source>
        <dbReference type="PROSITE" id="PS50928"/>
    </source>
</evidence>
<protein>
    <submittedName>
        <fullName evidence="9">ABC transporter permease</fullName>
    </submittedName>
</protein>
<dbReference type="Gene3D" id="1.10.3720.10">
    <property type="entry name" value="MetI-like"/>
    <property type="match status" value="1"/>
</dbReference>
<feature type="transmembrane region" description="Helical" evidence="7">
    <location>
        <begin position="94"/>
        <end position="114"/>
    </location>
</feature>
<evidence type="ECO:0000256" key="1">
    <source>
        <dbReference type="ARBA" id="ARBA00004651"/>
    </source>
</evidence>
<dbReference type="Proteomes" id="UP000605361">
    <property type="component" value="Unassembled WGS sequence"/>
</dbReference>
<organism evidence="9 10">
    <name type="scientific">Nonomuraea cypriaca</name>
    <dbReference type="NCBI Taxonomy" id="1187855"/>
    <lineage>
        <taxon>Bacteria</taxon>
        <taxon>Bacillati</taxon>
        <taxon>Actinomycetota</taxon>
        <taxon>Actinomycetes</taxon>
        <taxon>Streptosporangiales</taxon>
        <taxon>Streptosporangiaceae</taxon>
        <taxon>Nonomuraea</taxon>
    </lineage>
</organism>
<evidence type="ECO:0000256" key="3">
    <source>
        <dbReference type="ARBA" id="ARBA00022475"/>
    </source>
</evidence>
<evidence type="ECO:0000313" key="10">
    <source>
        <dbReference type="Proteomes" id="UP000605361"/>
    </source>
</evidence>
<dbReference type="SUPFAM" id="SSF161098">
    <property type="entry name" value="MetI-like"/>
    <property type="match status" value="1"/>
</dbReference>
<comment type="subcellular location">
    <subcellularLocation>
        <location evidence="1 7">Cell membrane</location>
        <topology evidence="1 7">Multi-pass membrane protein</topology>
    </subcellularLocation>
</comment>
<dbReference type="GO" id="GO:0005886">
    <property type="term" value="C:plasma membrane"/>
    <property type="evidence" value="ECO:0007669"/>
    <property type="project" value="UniProtKB-SubCell"/>
</dbReference>
<dbReference type="PANTHER" id="PTHR43163:SF7">
    <property type="entry name" value="DIPEPTIDE-TRANSPORT INTEGRAL MEMBRANE PROTEIN ABC TRANSPORTER DPPB-RELATED"/>
    <property type="match status" value="1"/>
</dbReference>
<keyword evidence="5 7" id="KW-1133">Transmembrane helix</keyword>
<dbReference type="PROSITE" id="PS50928">
    <property type="entry name" value="ABC_TM1"/>
    <property type="match status" value="1"/>
</dbReference>
<dbReference type="GO" id="GO:0055085">
    <property type="term" value="P:transmembrane transport"/>
    <property type="evidence" value="ECO:0007669"/>
    <property type="project" value="InterPro"/>
</dbReference>
<keyword evidence="4 7" id="KW-0812">Transmembrane</keyword>
<gene>
    <name evidence="9" type="ORF">ITP53_00345</name>
</gene>
<dbReference type="RefSeq" id="WP_195893212.1">
    <property type="nucleotide sequence ID" value="NZ_JADOGI010000001.1"/>
</dbReference>
<evidence type="ECO:0000256" key="4">
    <source>
        <dbReference type="ARBA" id="ARBA00022692"/>
    </source>
</evidence>
<keyword evidence="3" id="KW-1003">Cell membrane</keyword>
<evidence type="ECO:0000313" key="9">
    <source>
        <dbReference type="EMBL" id="MBF8184221.1"/>
    </source>
</evidence>
<reference evidence="9" key="1">
    <citation type="submission" date="2020-11" db="EMBL/GenBank/DDBJ databases">
        <title>Whole-genome analyses of Nonomuraea sp. K274.</title>
        <authorList>
            <person name="Veyisoglu A."/>
        </authorList>
    </citation>
    <scope>NUCLEOTIDE SEQUENCE</scope>
    <source>
        <strain evidence="9">K274</strain>
    </source>
</reference>
<name>A0A931EXJ6_9ACTN</name>
<dbReference type="InterPro" id="IPR000515">
    <property type="entry name" value="MetI-like"/>
</dbReference>
<dbReference type="InterPro" id="IPR035906">
    <property type="entry name" value="MetI-like_sf"/>
</dbReference>
<dbReference type="EMBL" id="JADOGI010000001">
    <property type="protein sequence ID" value="MBF8184221.1"/>
    <property type="molecule type" value="Genomic_DNA"/>
</dbReference>
<dbReference type="CDD" id="cd06261">
    <property type="entry name" value="TM_PBP2"/>
    <property type="match status" value="1"/>
</dbReference>
<evidence type="ECO:0000256" key="6">
    <source>
        <dbReference type="ARBA" id="ARBA00023136"/>
    </source>
</evidence>
<keyword evidence="2 7" id="KW-0813">Transport</keyword>
<dbReference type="AlphaFoldDB" id="A0A931EXJ6"/>
<dbReference type="PANTHER" id="PTHR43163">
    <property type="entry name" value="DIPEPTIDE TRANSPORT SYSTEM PERMEASE PROTEIN DPPB-RELATED"/>
    <property type="match status" value="1"/>
</dbReference>
<evidence type="ECO:0000256" key="2">
    <source>
        <dbReference type="ARBA" id="ARBA00022448"/>
    </source>
</evidence>
<sequence length="318" mass="33868">MLLYCVKRLIHAAIVVWLVITVVFFIVRLVPGGPVDALLGADYTPEAARVLERRLGLDQPLIVQYGEYLGRTLSLDLGDSVAGGTSVRDMLVEAIPRTLSLTLIGLVVGLLLAIPLGARAARRRNRIAGPVSSGVGLIGLSLPTFWLGMLLILLMAVDLGWLPAYGYAPMEEGLGQWLGHILMPGTCLGLAYAAPLVLITRSSMAEALREPYAQMARAKGLRESVIMAKHVVPNAFIPVITMAGIHTGGLLSGAVVTETVFAINGVGRVLVDAITNRDYPAIQGVILLISVVFVVVNILVDLLYAVLNPRIRLIGGTA</sequence>
<evidence type="ECO:0000256" key="7">
    <source>
        <dbReference type="RuleBase" id="RU363032"/>
    </source>
</evidence>
<accession>A0A931EXJ6</accession>
<feature type="transmembrane region" description="Helical" evidence="7">
    <location>
        <begin position="12"/>
        <end position="30"/>
    </location>
</feature>
<keyword evidence="10" id="KW-1185">Reference proteome</keyword>
<feature type="transmembrane region" description="Helical" evidence="7">
    <location>
        <begin position="135"/>
        <end position="157"/>
    </location>
</feature>
<feature type="domain" description="ABC transmembrane type-1" evidence="8">
    <location>
        <begin position="95"/>
        <end position="304"/>
    </location>
</feature>
<comment type="caution">
    <text evidence="9">The sequence shown here is derived from an EMBL/GenBank/DDBJ whole genome shotgun (WGS) entry which is preliminary data.</text>
</comment>
<keyword evidence="6 7" id="KW-0472">Membrane</keyword>
<feature type="transmembrane region" description="Helical" evidence="7">
    <location>
        <begin position="177"/>
        <end position="199"/>
    </location>
</feature>
<dbReference type="InterPro" id="IPR045621">
    <property type="entry name" value="BPD_transp_1_N"/>
</dbReference>
<evidence type="ECO:0000256" key="5">
    <source>
        <dbReference type="ARBA" id="ARBA00022989"/>
    </source>
</evidence>
<proteinExistence type="inferred from homology"/>
<dbReference type="Pfam" id="PF00528">
    <property type="entry name" value="BPD_transp_1"/>
    <property type="match status" value="1"/>
</dbReference>
<comment type="similarity">
    <text evidence="7">Belongs to the binding-protein-dependent transport system permease family.</text>
</comment>